<feature type="region of interest" description="Disordered" evidence="1">
    <location>
        <begin position="1"/>
        <end position="34"/>
    </location>
</feature>
<dbReference type="Proteomes" id="UP000053825">
    <property type="component" value="Unassembled WGS sequence"/>
</dbReference>
<name>A0A0L7QT26_9HYME</name>
<gene>
    <name evidence="2" type="ORF">WH47_03032</name>
</gene>
<reference evidence="2 3" key="1">
    <citation type="submission" date="2015-07" db="EMBL/GenBank/DDBJ databases">
        <title>The genome of Habropoda laboriosa.</title>
        <authorList>
            <person name="Pan H."/>
            <person name="Kapheim K."/>
        </authorList>
    </citation>
    <scope>NUCLEOTIDE SEQUENCE [LARGE SCALE GENOMIC DNA]</scope>
    <source>
        <strain evidence="2">0110345459</strain>
    </source>
</reference>
<evidence type="ECO:0000313" key="2">
    <source>
        <dbReference type="EMBL" id="KOC61775.1"/>
    </source>
</evidence>
<dbReference type="AlphaFoldDB" id="A0A0L7QT26"/>
<proteinExistence type="predicted"/>
<sequence>MEGEGERERGGRECVRMLSADSSRPEDHTARPPCVPSPLFANISAIKHRSEWVNT</sequence>
<organism evidence="2 3">
    <name type="scientific">Habropoda laboriosa</name>
    <dbReference type="NCBI Taxonomy" id="597456"/>
    <lineage>
        <taxon>Eukaryota</taxon>
        <taxon>Metazoa</taxon>
        <taxon>Ecdysozoa</taxon>
        <taxon>Arthropoda</taxon>
        <taxon>Hexapoda</taxon>
        <taxon>Insecta</taxon>
        <taxon>Pterygota</taxon>
        <taxon>Neoptera</taxon>
        <taxon>Endopterygota</taxon>
        <taxon>Hymenoptera</taxon>
        <taxon>Apocrita</taxon>
        <taxon>Aculeata</taxon>
        <taxon>Apoidea</taxon>
        <taxon>Anthophila</taxon>
        <taxon>Apidae</taxon>
        <taxon>Habropoda</taxon>
    </lineage>
</organism>
<evidence type="ECO:0000256" key="1">
    <source>
        <dbReference type="SAM" id="MobiDB-lite"/>
    </source>
</evidence>
<keyword evidence="3" id="KW-1185">Reference proteome</keyword>
<evidence type="ECO:0000313" key="3">
    <source>
        <dbReference type="Proteomes" id="UP000053825"/>
    </source>
</evidence>
<protein>
    <submittedName>
        <fullName evidence="2">Uncharacterized protein</fullName>
    </submittedName>
</protein>
<feature type="compositionally biased region" description="Basic and acidic residues" evidence="1">
    <location>
        <begin position="1"/>
        <end position="15"/>
    </location>
</feature>
<dbReference type="EMBL" id="KQ414755">
    <property type="protein sequence ID" value="KOC61775.1"/>
    <property type="molecule type" value="Genomic_DNA"/>
</dbReference>
<accession>A0A0L7QT26</accession>